<dbReference type="PANTHER" id="PTHR11839">
    <property type="entry name" value="UDP/ADP-SUGAR PYROPHOSPHATASE"/>
    <property type="match status" value="1"/>
</dbReference>
<evidence type="ECO:0000313" key="10">
    <source>
        <dbReference type="Proteomes" id="UP001597374"/>
    </source>
</evidence>
<evidence type="ECO:0000256" key="5">
    <source>
        <dbReference type="ARBA" id="ARBA00022801"/>
    </source>
</evidence>
<dbReference type="SUPFAM" id="SSF55811">
    <property type="entry name" value="Nudix"/>
    <property type="match status" value="1"/>
</dbReference>
<protein>
    <recommendedName>
        <fullName evidence="4">GDP-mannose pyrophosphatase</fullName>
    </recommendedName>
    <alternativeName>
        <fullName evidence="6">GDP-mannose hydrolase</fullName>
    </alternativeName>
    <alternativeName>
        <fullName evidence="7">GDPMK</fullName>
    </alternativeName>
</protein>
<evidence type="ECO:0000256" key="3">
    <source>
        <dbReference type="ARBA" id="ARBA00007275"/>
    </source>
</evidence>
<dbReference type="Proteomes" id="UP001597374">
    <property type="component" value="Unassembled WGS sequence"/>
</dbReference>
<comment type="cofactor">
    <cofactor evidence="2">
        <name>Mg(2+)</name>
        <dbReference type="ChEBI" id="CHEBI:18420"/>
    </cofactor>
</comment>
<comment type="catalytic activity">
    <reaction evidence="1">
        <text>GDP-alpha-D-mannose + H2O = alpha-D-mannose 1-phosphate + GMP + 2 H(+)</text>
        <dbReference type="Rhea" id="RHEA:27978"/>
        <dbReference type="ChEBI" id="CHEBI:15377"/>
        <dbReference type="ChEBI" id="CHEBI:15378"/>
        <dbReference type="ChEBI" id="CHEBI:57527"/>
        <dbReference type="ChEBI" id="CHEBI:58115"/>
        <dbReference type="ChEBI" id="CHEBI:58409"/>
    </reaction>
</comment>
<name>A0ABW5CZR0_9BACT</name>
<comment type="similarity">
    <text evidence="3">Belongs to the Nudix hydrolase family. NudK subfamily.</text>
</comment>
<reference evidence="10" key="1">
    <citation type="journal article" date="2019" name="Int. J. Syst. Evol. Microbiol.">
        <title>The Global Catalogue of Microorganisms (GCM) 10K type strain sequencing project: providing services to taxonomists for standard genome sequencing and annotation.</title>
        <authorList>
            <consortium name="The Broad Institute Genomics Platform"/>
            <consortium name="The Broad Institute Genome Sequencing Center for Infectious Disease"/>
            <person name="Wu L."/>
            <person name="Ma J."/>
        </authorList>
    </citation>
    <scope>NUCLEOTIDE SEQUENCE [LARGE SCALE GENOMIC DNA]</scope>
    <source>
        <strain evidence="10">CGMCC 4.1782</strain>
    </source>
</reference>
<dbReference type="GO" id="GO:0016787">
    <property type="term" value="F:hydrolase activity"/>
    <property type="evidence" value="ECO:0007669"/>
    <property type="project" value="UniProtKB-KW"/>
</dbReference>
<evidence type="ECO:0000256" key="1">
    <source>
        <dbReference type="ARBA" id="ARBA00000847"/>
    </source>
</evidence>
<dbReference type="CDD" id="cd03424">
    <property type="entry name" value="NUDIX_ADPRase_Nudt5_UGPPase_Nudt14"/>
    <property type="match status" value="1"/>
</dbReference>
<dbReference type="PANTHER" id="PTHR11839:SF18">
    <property type="entry name" value="NUDIX HYDROLASE DOMAIN-CONTAINING PROTEIN"/>
    <property type="match status" value="1"/>
</dbReference>
<accession>A0ABW5CZR0</accession>
<sequence length="190" mass="21816">MKTKKRLAHWKTLKSEMVFEHQWYKLRRDEVELPGGQVLDDYFVSVRPNVVLTFPLTADNHVIFVRQYKHAAGEILMELPGGVIDEHEQDPKQAAIREMLEETGYTSEDVEPLLEIIDNPTKDTNKIYFFLARNVHKIAEQDLDETEDIEVLKVPLEEVESMVLSGQIKVSGSVALCLLALRQLTINSKQ</sequence>
<dbReference type="RefSeq" id="WP_250432262.1">
    <property type="nucleotide sequence ID" value="NZ_JALPRR010000006.1"/>
</dbReference>
<keyword evidence="10" id="KW-1185">Reference proteome</keyword>
<dbReference type="Pfam" id="PF00293">
    <property type="entry name" value="NUDIX"/>
    <property type="match status" value="1"/>
</dbReference>
<keyword evidence="5 9" id="KW-0378">Hydrolase</keyword>
<evidence type="ECO:0000256" key="7">
    <source>
        <dbReference type="ARBA" id="ARBA00032272"/>
    </source>
</evidence>
<comment type="caution">
    <text evidence="9">The sequence shown here is derived from an EMBL/GenBank/DDBJ whole genome shotgun (WGS) entry which is preliminary data.</text>
</comment>
<evidence type="ECO:0000259" key="8">
    <source>
        <dbReference type="PROSITE" id="PS51462"/>
    </source>
</evidence>
<evidence type="ECO:0000313" key="9">
    <source>
        <dbReference type="EMBL" id="MFD2247057.1"/>
    </source>
</evidence>
<feature type="domain" description="Nudix hydrolase" evidence="8">
    <location>
        <begin position="46"/>
        <end position="176"/>
    </location>
</feature>
<dbReference type="EMBL" id="JBHUIM010000002">
    <property type="protein sequence ID" value="MFD2247057.1"/>
    <property type="molecule type" value="Genomic_DNA"/>
</dbReference>
<organism evidence="9 10">
    <name type="scientific">Pontibacter ruber</name>
    <dbReference type="NCBI Taxonomy" id="1343895"/>
    <lineage>
        <taxon>Bacteria</taxon>
        <taxon>Pseudomonadati</taxon>
        <taxon>Bacteroidota</taxon>
        <taxon>Cytophagia</taxon>
        <taxon>Cytophagales</taxon>
        <taxon>Hymenobacteraceae</taxon>
        <taxon>Pontibacter</taxon>
    </lineage>
</organism>
<dbReference type="PROSITE" id="PS51462">
    <property type="entry name" value="NUDIX"/>
    <property type="match status" value="1"/>
</dbReference>
<proteinExistence type="inferred from homology"/>
<dbReference type="InterPro" id="IPR000086">
    <property type="entry name" value="NUDIX_hydrolase_dom"/>
</dbReference>
<dbReference type="InterPro" id="IPR015797">
    <property type="entry name" value="NUDIX_hydrolase-like_dom_sf"/>
</dbReference>
<evidence type="ECO:0000256" key="2">
    <source>
        <dbReference type="ARBA" id="ARBA00001946"/>
    </source>
</evidence>
<evidence type="ECO:0000256" key="6">
    <source>
        <dbReference type="ARBA" id="ARBA00032162"/>
    </source>
</evidence>
<gene>
    <name evidence="9" type="ORF">ACFSKP_12375</name>
</gene>
<evidence type="ECO:0000256" key="4">
    <source>
        <dbReference type="ARBA" id="ARBA00016377"/>
    </source>
</evidence>
<dbReference type="Gene3D" id="3.90.79.10">
    <property type="entry name" value="Nucleoside Triphosphate Pyrophosphohydrolase"/>
    <property type="match status" value="1"/>
</dbReference>